<comment type="caution">
    <text evidence="3">The sequence shown here is derived from an EMBL/GenBank/DDBJ whole genome shotgun (WGS) entry which is preliminary data.</text>
</comment>
<feature type="domain" description="PilX/PilW C-terminal" evidence="1">
    <location>
        <begin position="70"/>
        <end position="173"/>
    </location>
</feature>
<dbReference type="EMBL" id="JASXSV010000020">
    <property type="protein sequence ID" value="MDP0589774.1"/>
    <property type="molecule type" value="Genomic_DNA"/>
</dbReference>
<evidence type="ECO:0000259" key="1">
    <source>
        <dbReference type="Pfam" id="PF13681"/>
    </source>
</evidence>
<sequence length="175" mass="19839">MLFISLVFLLILTLVGVTAMNSLNIEVKIAGNYNDQQLAFYAGEATLLDAEKYIAETDFDVTEFTSECDNGLCFSGRHVNDISNCSANSVSPWREQDLWKDSARVKKVDLDFDGMIFHGWYIIEFRCYLPKDHDGLSPDITNINEWSRFFRITARAGGSLGNARVMLQSTYKKNI</sequence>
<gene>
    <name evidence="3" type="ORF">QS748_11525</name>
</gene>
<organism evidence="3 4">
    <name type="scientific">Candidatus Endonucleibacter bathymodioli</name>
    <dbReference type="NCBI Taxonomy" id="539814"/>
    <lineage>
        <taxon>Bacteria</taxon>
        <taxon>Pseudomonadati</taxon>
        <taxon>Pseudomonadota</taxon>
        <taxon>Gammaproteobacteria</taxon>
        <taxon>Oceanospirillales</taxon>
        <taxon>Endozoicomonadaceae</taxon>
        <taxon>Candidatus Endonucleibacter</taxon>
    </lineage>
</organism>
<protein>
    <submittedName>
        <fullName evidence="3">PilX N-terminal domain-containing pilus assembly protein</fullName>
    </submittedName>
</protein>
<accession>A0AA90NSJ6</accession>
<evidence type="ECO:0000313" key="4">
    <source>
        <dbReference type="Proteomes" id="UP001178148"/>
    </source>
</evidence>
<feature type="domain" description="Type 4 fimbrial biogenesis protein PilX N-terminal" evidence="2">
    <location>
        <begin position="2"/>
        <end position="45"/>
    </location>
</feature>
<dbReference type="Pfam" id="PF14341">
    <property type="entry name" value="PilX_N"/>
    <property type="match status" value="1"/>
</dbReference>
<evidence type="ECO:0000259" key="2">
    <source>
        <dbReference type="Pfam" id="PF14341"/>
    </source>
</evidence>
<name>A0AA90NSJ6_9GAMM</name>
<dbReference type="Proteomes" id="UP001178148">
    <property type="component" value="Unassembled WGS sequence"/>
</dbReference>
<evidence type="ECO:0000313" key="3">
    <source>
        <dbReference type="EMBL" id="MDP0589774.1"/>
    </source>
</evidence>
<dbReference type="InterPro" id="IPR025746">
    <property type="entry name" value="PilX_N_dom"/>
</dbReference>
<reference evidence="3 4" key="1">
    <citation type="journal article" date="2023" name="bioRxiv">
        <title>An intranuclear bacterial parasite of deep-sea mussels expresses apoptosis inhibitors acquired from its host.</title>
        <authorList>
            <person name="Gonzalez Porras M.A."/>
            <person name="Assie A."/>
            <person name="Tietjen M."/>
            <person name="Violette M."/>
            <person name="Kleiner M."/>
            <person name="Gruber-Vodicka H."/>
            <person name="Dubilier N."/>
            <person name="Leisch N."/>
        </authorList>
    </citation>
    <scope>NUCLEOTIDE SEQUENCE [LARGE SCALE GENOMIC DNA]</scope>
    <source>
        <strain evidence="3">IAP13</strain>
    </source>
</reference>
<proteinExistence type="predicted"/>
<dbReference type="Pfam" id="PF13681">
    <property type="entry name" value="PilX"/>
    <property type="match status" value="1"/>
</dbReference>
<dbReference type="InterPro" id="IPR025205">
    <property type="entry name" value="PilX/PilW_C"/>
</dbReference>
<keyword evidence="4" id="KW-1185">Reference proteome</keyword>
<dbReference type="AlphaFoldDB" id="A0AA90NSJ6"/>